<reference evidence="2 3" key="1">
    <citation type="journal article" date="2023" name="Sci. Data">
        <title>Genome assembly of the Korean intertidal mud-creeper Batillaria attramentaria.</title>
        <authorList>
            <person name="Patra A.K."/>
            <person name="Ho P.T."/>
            <person name="Jun S."/>
            <person name="Lee S.J."/>
            <person name="Kim Y."/>
            <person name="Won Y.J."/>
        </authorList>
    </citation>
    <scope>NUCLEOTIDE SEQUENCE [LARGE SCALE GENOMIC DNA]</scope>
    <source>
        <strain evidence="2">Wonlab-2016</strain>
    </source>
</reference>
<dbReference type="Proteomes" id="UP001519460">
    <property type="component" value="Unassembled WGS sequence"/>
</dbReference>
<gene>
    <name evidence="2" type="ORF">BaRGS_00031667</name>
</gene>
<organism evidence="2 3">
    <name type="scientific">Batillaria attramentaria</name>
    <dbReference type="NCBI Taxonomy" id="370345"/>
    <lineage>
        <taxon>Eukaryota</taxon>
        <taxon>Metazoa</taxon>
        <taxon>Spiralia</taxon>
        <taxon>Lophotrochozoa</taxon>
        <taxon>Mollusca</taxon>
        <taxon>Gastropoda</taxon>
        <taxon>Caenogastropoda</taxon>
        <taxon>Sorbeoconcha</taxon>
        <taxon>Cerithioidea</taxon>
        <taxon>Batillariidae</taxon>
        <taxon>Batillaria</taxon>
    </lineage>
</organism>
<evidence type="ECO:0000313" key="3">
    <source>
        <dbReference type="Proteomes" id="UP001519460"/>
    </source>
</evidence>
<proteinExistence type="predicted"/>
<name>A0ABD0JPU3_9CAEN</name>
<feature type="compositionally biased region" description="Basic residues" evidence="1">
    <location>
        <begin position="105"/>
        <end position="120"/>
    </location>
</feature>
<feature type="compositionally biased region" description="Basic residues" evidence="1">
    <location>
        <begin position="154"/>
        <end position="163"/>
    </location>
</feature>
<accession>A0ABD0JPU3</accession>
<keyword evidence="3" id="KW-1185">Reference proteome</keyword>
<evidence type="ECO:0000313" key="2">
    <source>
        <dbReference type="EMBL" id="KAK7477081.1"/>
    </source>
</evidence>
<dbReference type="AlphaFoldDB" id="A0ABD0JPU3"/>
<evidence type="ECO:0000256" key="1">
    <source>
        <dbReference type="SAM" id="MobiDB-lite"/>
    </source>
</evidence>
<sequence>MADNEPAAAAPVKTHTAFRPKNLAELVEHLKYRLMITDVIERQRSGSRRRNLLKFLMAHYVIGNDIPKINAHKKKNHKAAALTAATLKLPRRRLPPRNPRLSVPRPRHHPRRLPLPRAQRRLLQQRIPKQPSPQQKKRSSPKSQGPKATDKKAAKPKVAKKRAASTCTLT</sequence>
<feature type="compositionally biased region" description="Low complexity" evidence="1">
    <location>
        <begin position="121"/>
        <end position="134"/>
    </location>
</feature>
<comment type="caution">
    <text evidence="2">The sequence shown here is derived from an EMBL/GenBank/DDBJ whole genome shotgun (WGS) entry which is preliminary data.</text>
</comment>
<dbReference type="EMBL" id="JACVVK020000358">
    <property type="protein sequence ID" value="KAK7477081.1"/>
    <property type="molecule type" value="Genomic_DNA"/>
</dbReference>
<feature type="region of interest" description="Disordered" evidence="1">
    <location>
        <begin position="88"/>
        <end position="170"/>
    </location>
</feature>
<protein>
    <submittedName>
        <fullName evidence="2">Uncharacterized protein</fullName>
    </submittedName>
</protein>